<keyword evidence="1 5" id="KW-0479">Metal-binding</keyword>
<reference evidence="9 10" key="1">
    <citation type="journal article" date="2020" name="bioRxiv">
        <title>Metabolic contributions of an alphaproteobacterial endosymbiont in the apicomplexan Cardiosporidium cionae.</title>
        <authorList>
            <person name="Hunter E.S."/>
            <person name="Paight C.J."/>
            <person name="Lane C.E."/>
        </authorList>
    </citation>
    <scope>NUCLEOTIDE SEQUENCE [LARGE SCALE GENOMIC DNA]</scope>
    <source>
        <strain evidence="9">ESH_2018</strain>
    </source>
</reference>
<proteinExistence type="inferred from homology"/>
<dbReference type="CDD" id="cd10719">
    <property type="entry name" value="DnaJ_zf"/>
    <property type="match status" value="1"/>
</dbReference>
<dbReference type="InterPro" id="IPR036869">
    <property type="entry name" value="J_dom_sf"/>
</dbReference>
<dbReference type="PROSITE" id="PS50076">
    <property type="entry name" value="DNAJ_2"/>
    <property type="match status" value="1"/>
</dbReference>
<evidence type="ECO:0000256" key="4">
    <source>
        <dbReference type="ARBA" id="ARBA00022833"/>
    </source>
</evidence>
<dbReference type="InterPro" id="IPR008971">
    <property type="entry name" value="HSP40/DnaJ_pept-bd"/>
</dbReference>
<evidence type="ECO:0000313" key="10">
    <source>
        <dbReference type="Proteomes" id="UP000823046"/>
    </source>
</evidence>
<comment type="caution">
    <text evidence="9">The sequence shown here is derived from an EMBL/GenBank/DDBJ whole genome shotgun (WGS) entry which is preliminary data.</text>
</comment>
<keyword evidence="2" id="KW-0677">Repeat</keyword>
<dbReference type="CDD" id="cd10747">
    <property type="entry name" value="DnaJ_C"/>
    <property type="match status" value="1"/>
</dbReference>
<evidence type="ECO:0000259" key="8">
    <source>
        <dbReference type="PROSITE" id="PS51188"/>
    </source>
</evidence>
<feature type="domain" description="CR-type" evidence="8">
    <location>
        <begin position="177"/>
        <end position="259"/>
    </location>
</feature>
<organism evidence="9 10">
    <name type="scientific">Cardiosporidium cionae</name>
    <dbReference type="NCBI Taxonomy" id="476202"/>
    <lineage>
        <taxon>Eukaryota</taxon>
        <taxon>Sar</taxon>
        <taxon>Alveolata</taxon>
        <taxon>Apicomplexa</taxon>
        <taxon>Aconoidasida</taxon>
        <taxon>Nephromycida</taxon>
        <taxon>Cardiosporidium</taxon>
    </lineage>
</organism>
<evidence type="ECO:0000256" key="1">
    <source>
        <dbReference type="ARBA" id="ARBA00022723"/>
    </source>
</evidence>
<dbReference type="SUPFAM" id="SSF46565">
    <property type="entry name" value="Chaperone J-domain"/>
    <property type="match status" value="1"/>
</dbReference>
<evidence type="ECO:0000256" key="3">
    <source>
        <dbReference type="ARBA" id="ARBA00022771"/>
    </source>
</evidence>
<dbReference type="InterPro" id="IPR012724">
    <property type="entry name" value="DnaJ"/>
</dbReference>
<dbReference type="EMBL" id="JADAQX010000384">
    <property type="protein sequence ID" value="KAF8820446.1"/>
    <property type="molecule type" value="Genomic_DNA"/>
</dbReference>
<gene>
    <name evidence="9" type="ORF">IE077_000485</name>
</gene>
<feature type="domain" description="J" evidence="7">
    <location>
        <begin position="50"/>
        <end position="111"/>
    </location>
</feature>
<dbReference type="InterPro" id="IPR001623">
    <property type="entry name" value="DnaJ_domain"/>
</dbReference>
<dbReference type="Gene3D" id="2.60.260.20">
    <property type="entry name" value="Urease metallochaperone UreE, N-terminal domain"/>
    <property type="match status" value="2"/>
</dbReference>
<dbReference type="PANTHER" id="PTHR43096:SF10">
    <property type="entry name" value="CHAPERONE PROTEIN DNAJ A6, CHLOROPLASTIC"/>
    <property type="match status" value="1"/>
</dbReference>
<dbReference type="Gene3D" id="1.10.287.110">
    <property type="entry name" value="DnaJ domain"/>
    <property type="match status" value="1"/>
</dbReference>
<evidence type="ECO:0000313" key="9">
    <source>
        <dbReference type="EMBL" id="KAF8820446.1"/>
    </source>
</evidence>
<dbReference type="SUPFAM" id="SSF57938">
    <property type="entry name" value="DnaJ/Hsp40 cysteine-rich domain"/>
    <property type="match status" value="1"/>
</dbReference>
<dbReference type="SUPFAM" id="SSF49493">
    <property type="entry name" value="HSP40/DnaJ peptide-binding domain"/>
    <property type="match status" value="2"/>
</dbReference>
<keyword evidence="10" id="KW-1185">Reference proteome</keyword>
<dbReference type="SMART" id="SM00271">
    <property type="entry name" value="DnaJ"/>
    <property type="match status" value="1"/>
</dbReference>
<dbReference type="PANTHER" id="PTHR43096">
    <property type="entry name" value="DNAJ HOMOLOG 1, MITOCHONDRIAL-RELATED"/>
    <property type="match status" value="1"/>
</dbReference>
<dbReference type="CDD" id="cd06257">
    <property type="entry name" value="DnaJ"/>
    <property type="match status" value="1"/>
</dbReference>
<keyword evidence="4 5" id="KW-0862">Zinc</keyword>
<dbReference type="PROSITE" id="PS51188">
    <property type="entry name" value="ZF_CR"/>
    <property type="match status" value="1"/>
</dbReference>
<dbReference type="InterPro" id="IPR001305">
    <property type="entry name" value="HSP_DnaJ_Cys-rich_dom"/>
</dbReference>
<evidence type="ECO:0000256" key="5">
    <source>
        <dbReference type="PROSITE-ProRule" id="PRU00546"/>
    </source>
</evidence>
<evidence type="ECO:0000256" key="6">
    <source>
        <dbReference type="SAM" id="MobiDB-lite"/>
    </source>
</evidence>
<dbReference type="Pfam" id="PF00684">
    <property type="entry name" value="DnaJ_CXXCXGXG"/>
    <property type="match status" value="1"/>
</dbReference>
<dbReference type="PRINTS" id="PR00625">
    <property type="entry name" value="JDOMAIN"/>
</dbReference>
<dbReference type="Pfam" id="PF01556">
    <property type="entry name" value="DnaJ_C"/>
    <property type="match status" value="1"/>
</dbReference>
<feature type="zinc finger region" description="CR-type" evidence="5">
    <location>
        <begin position="177"/>
        <end position="259"/>
    </location>
</feature>
<evidence type="ECO:0000259" key="7">
    <source>
        <dbReference type="PROSITE" id="PS50076"/>
    </source>
</evidence>
<feature type="region of interest" description="Disordered" evidence="6">
    <location>
        <begin position="112"/>
        <end position="132"/>
    </location>
</feature>
<dbReference type="InterPro" id="IPR002939">
    <property type="entry name" value="DnaJ_C"/>
</dbReference>
<name>A0ABQ7J8W3_9APIC</name>
<evidence type="ECO:0000256" key="2">
    <source>
        <dbReference type="ARBA" id="ARBA00022737"/>
    </source>
</evidence>
<keyword evidence="3 5" id="KW-0863">Zinc-finger</keyword>
<dbReference type="InterPro" id="IPR036410">
    <property type="entry name" value="HSP_DnaJ_Cys-rich_dom_sf"/>
</dbReference>
<accession>A0ABQ7J8W3</accession>
<protein>
    <submittedName>
        <fullName evidence="9">DnaJ C terminal region domain-containing protein</fullName>
    </submittedName>
</protein>
<dbReference type="Pfam" id="PF00226">
    <property type="entry name" value="DnaJ"/>
    <property type="match status" value="1"/>
</dbReference>
<dbReference type="HAMAP" id="MF_01152">
    <property type="entry name" value="DnaJ"/>
    <property type="match status" value="1"/>
</dbReference>
<sequence>MWPRQIRPLAKSPFQKHAVSSLVINNRYLGPPLYYGHCLRASSNEGSTKNYYEVLGLHSDASLQDIDEQYKRLTVQWHPDLGGDKSVMQELDEAYDVLSNIPARRLYDKELGETSSSPIDEGDLDDPGDNKVHPMVENVFSSLSNPFDSMKSILSVCREGQDAIAELPVNFQTAAFGGTETVHYESLQNCQNCHGVGSDFGVPPKNCQACKGKGMRTQNQRTMLGYMSTTSSCTVCNGMGKVIEKKCPTCEATGTVLRHDSIKVEIPVGSEEGTRISLKGKGHCGKKGGQPGNLNIILKIKPHPNFTRVGADIRSQIDVSYTDAILGTKISVDVIDGSAELTIPPGTQPDASLRLRGRGVPFSSHSSKRGDHYVTVKVRIPRQVDSEERALLEKLKIIRTASEKGQNSK</sequence>
<dbReference type="Gene3D" id="2.10.230.10">
    <property type="entry name" value="Heat shock protein DnaJ, cysteine-rich domain"/>
    <property type="match status" value="1"/>
</dbReference>
<dbReference type="Proteomes" id="UP000823046">
    <property type="component" value="Unassembled WGS sequence"/>
</dbReference>